<dbReference type="EMBL" id="JAWDKA010000002">
    <property type="protein sequence ID" value="MDV0441277.1"/>
    <property type="molecule type" value="Genomic_DNA"/>
</dbReference>
<dbReference type="GO" id="GO:0022857">
    <property type="term" value="F:transmembrane transporter activity"/>
    <property type="evidence" value="ECO:0007669"/>
    <property type="project" value="InterPro"/>
</dbReference>
<evidence type="ECO:0000313" key="8">
    <source>
        <dbReference type="EMBL" id="MDV0441277.1"/>
    </source>
</evidence>
<dbReference type="Gene3D" id="1.20.1250.20">
    <property type="entry name" value="MFS general substrate transporter like domains"/>
    <property type="match status" value="1"/>
</dbReference>
<dbReference type="SUPFAM" id="SSF103473">
    <property type="entry name" value="MFS general substrate transporter"/>
    <property type="match status" value="1"/>
</dbReference>
<organism evidence="8 9">
    <name type="scientific">Methanorbis furvi</name>
    <dbReference type="NCBI Taxonomy" id="3028299"/>
    <lineage>
        <taxon>Archaea</taxon>
        <taxon>Methanobacteriati</taxon>
        <taxon>Methanobacteriota</taxon>
        <taxon>Stenosarchaea group</taxon>
        <taxon>Methanomicrobia</taxon>
        <taxon>Methanomicrobiales</taxon>
        <taxon>Methanocorpusculaceae</taxon>
        <taxon>Methanorbis</taxon>
    </lineage>
</organism>
<evidence type="ECO:0000313" key="9">
    <source>
        <dbReference type="Proteomes" id="UP001273136"/>
    </source>
</evidence>
<dbReference type="InterPro" id="IPR020846">
    <property type="entry name" value="MFS_dom"/>
</dbReference>
<keyword evidence="9" id="KW-1185">Reference proteome</keyword>
<evidence type="ECO:0000256" key="2">
    <source>
        <dbReference type="ARBA" id="ARBA00022448"/>
    </source>
</evidence>
<comment type="caution">
    <text evidence="8">The sequence shown here is derived from an EMBL/GenBank/DDBJ whole genome shotgun (WGS) entry which is preliminary data.</text>
</comment>
<dbReference type="Gene3D" id="1.20.1720.10">
    <property type="entry name" value="Multidrug resistance protein D"/>
    <property type="match status" value="1"/>
</dbReference>
<accession>A0AAE4MA09</accession>
<keyword evidence="4 6" id="KW-1133">Transmembrane helix</keyword>
<evidence type="ECO:0000256" key="1">
    <source>
        <dbReference type="ARBA" id="ARBA00004141"/>
    </source>
</evidence>
<feature type="transmembrane region" description="Helical" evidence="6">
    <location>
        <begin position="198"/>
        <end position="217"/>
    </location>
</feature>
<protein>
    <submittedName>
        <fullName evidence="8">Riboflavin transporter RibZ</fullName>
    </submittedName>
</protein>
<dbReference type="PANTHER" id="PTHR42718:SF9">
    <property type="entry name" value="MAJOR FACILITATOR SUPERFAMILY MULTIDRUG TRANSPORTER MFSC"/>
    <property type="match status" value="1"/>
</dbReference>
<dbReference type="AlphaFoldDB" id="A0AAE4MA09"/>
<proteinExistence type="predicted"/>
<feature type="transmembrane region" description="Helical" evidence="6">
    <location>
        <begin position="223"/>
        <end position="244"/>
    </location>
</feature>
<feature type="transmembrane region" description="Helical" evidence="6">
    <location>
        <begin position="328"/>
        <end position="349"/>
    </location>
</feature>
<feature type="transmembrane region" description="Helical" evidence="6">
    <location>
        <begin position="265"/>
        <end position="286"/>
    </location>
</feature>
<comment type="subcellular location">
    <subcellularLocation>
        <location evidence="1">Membrane</location>
        <topology evidence="1">Multi-pass membrane protein</topology>
    </subcellularLocation>
</comment>
<feature type="transmembrane region" description="Helical" evidence="6">
    <location>
        <begin position="436"/>
        <end position="454"/>
    </location>
</feature>
<feature type="transmembrane region" description="Helical" evidence="6">
    <location>
        <begin position="78"/>
        <end position="97"/>
    </location>
</feature>
<dbReference type="InterPro" id="IPR011701">
    <property type="entry name" value="MFS"/>
</dbReference>
<feature type="transmembrane region" description="Helical" evidence="6">
    <location>
        <begin position="48"/>
        <end position="66"/>
    </location>
</feature>
<evidence type="ECO:0000256" key="5">
    <source>
        <dbReference type="ARBA" id="ARBA00023136"/>
    </source>
</evidence>
<evidence type="ECO:0000259" key="7">
    <source>
        <dbReference type="PROSITE" id="PS50850"/>
    </source>
</evidence>
<keyword evidence="5 6" id="KW-0472">Membrane</keyword>
<reference evidence="8" key="1">
    <citation type="submission" date="2023-06" db="EMBL/GenBank/DDBJ databases">
        <title>Genome sequence of Methancorpusculaceae sp. Ag1.</title>
        <authorList>
            <person name="Protasov E."/>
            <person name="Platt K."/>
            <person name="Poehlein A."/>
            <person name="Daniel R."/>
            <person name="Brune A."/>
        </authorList>
    </citation>
    <scope>NUCLEOTIDE SEQUENCE</scope>
    <source>
        <strain evidence="8">Ag1</strain>
    </source>
</reference>
<feature type="transmembrane region" description="Helical" evidence="6">
    <location>
        <begin position="12"/>
        <end position="33"/>
    </location>
</feature>
<feature type="transmembrane region" description="Helical" evidence="6">
    <location>
        <begin position="136"/>
        <end position="158"/>
    </location>
</feature>
<feature type="transmembrane region" description="Helical" evidence="6">
    <location>
        <begin position="399"/>
        <end position="416"/>
    </location>
</feature>
<feature type="transmembrane region" description="Helical" evidence="6">
    <location>
        <begin position="298"/>
        <end position="316"/>
    </location>
</feature>
<keyword evidence="2" id="KW-0813">Transport</keyword>
<dbReference type="CDD" id="cd17321">
    <property type="entry name" value="MFS_MMR_MDR_like"/>
    <property type="match status" value="1"/>
</dbReference>
<dbReference type="Proteomes" id="UP001273136">
    <property type="component" value="Unassembled WGS sequence"/>
</dbReference>
<feature type="transmembrane region" description="Helical" evidence="6">
    <location>
        <begin position="164"/>
        <end position="186"/>
    </location>
</feature>
<dbReference type="InterPro" id="IPR036259">
    <property type="entry name" value="MFS_trans_sf"/>
</dbReference>
<evidence type="ECO:0000256" key="6">
    <source>
        <dbReference type="SAM" id="Phobius"/>
    </source>
</evidence>
<dbReference type="RefSeq" id="WP_338093669.1">
    <property type="nucleotide sequence ID" value="NZ_JAWDKA010000002.1"/>
</dbReference>
<keyword evidence="3 6" id="KW-0812">Transmembrane</keyword>
<feature type="domain" description="Major facilitator superfamily (MFS) profile" evidence="7">
    <location>
        <begin position="12"/>
        <end position="460"/>
    </location>
</feature>
<name>A0AAE4MA09_9EURY</name>
<feature type="transmembrane region" description="Helical" evidence="6">
    <location>
        <begin position="355"/>
        <end position="378"/>
    </location>
</feature>
<dbReference type="GO" id="GO:0016020">
    <property type="term" value="C:membrane"/>
    <property type="evidence" value="ECO:0007669"/>
    <property type="project" value="UniProtKB-SubCell"/>
</dbReference>
<gene>
    <name evidence="8" type="primary">ribZ_1</name>
    <name evidence="8" type="ORF">McpAg1_04590</name>
</gene>
<sequence>MPEFDVRTRRLILLAASIGAFLNPLIGSMIILAMPEIGTVFTVSARDLGWLSTIFILANAIFLVPASRLSDTVGYKRSYLIGAVIVALSCGLSVFAPSYPILLLLRVIAACGTSFMMITSLAILSSVYPLHQRGAAFGINTAMVYIGASAGPILGGFLTGMFGWRAVFLVMVPLAFAAALPMWKFFRDEIKIPSKDPFDIKGTILYAAAMLCLMYGLSTLPETLSFVLAGIGAAMMTVFVWYELKLPSPVLHVRLFFTNHRFARSSYAALLNYGCTYGSVFFVSLYLQSVGHLTATEAGLIVFFQPLIQAIMTPIAGKFSDRVDPRYLVTLGMLLSAVGVLLLSCLAVGTDLHFIAVTQVFIGLGSALFSAPNTNAIMSSVPPAEYSTASSIVAVMRQGGMILSMAVCMSTISIFVGGTDMLGPSMYPEFLQALKVSMFFCAGLAFVGVIFSWFRGNAETAVKKES</sequence>
<dbReference type="PROSITE" id="PS50850">
    <property type="entry name" value="MFS"/>
    <property type="match status" value="1"/>
</dbReference>
<dbReference type="PANTHER" id="PTHR42718">
    <property type="entry name" value="MAJOR FACILITATOR SUPERFAMILY MULTIDRUG TRANSPORTER MFSC"/>
    <property type="match status" value="1"/>
</dbReference>
<dbReference type="Pfam" id="PF07690">
    <property type="entry name" value="MFS_1"/>
    <property type="match status" value="1"/>
</dbReference>
<evidence type="ECO:0000256" key="4">
    <source>
        <dbReference type="ARBA" id="ARBA00022989"/>
    </source>
</evidence>
<evidence type="ECO:0000256" key="3">
    <source>
        <dbReference type="ARBA" id="ARBA00022692"/>
    </source>
</evidence>
<feature type="transmembrane region" description="Helical" evidence="6">
    <location>
        <begin position="103"/>
        <end position="124"/>
    </location>
</feature>